<sequence>MRGRGGVWIGKLLSLAFSLDLLFFFFFVVFSLGIWITRKKTRSTTTQMASMRMDGTQLRQRLKSSLIEYLHRGRSSYLAGKTLQGRGTRDSANWSGCGVLHLGRLDSWPFPTGCIISPARFNKGHMASHTTNSLRELVYFWL</sequence>
<name>A0A2T3Z202_TRIA4</name>
<keyword evidence="1" id="KW-0472">Membrane</keyword>
<evidence type="ECO:0000256" key="1">
    <source>
        <dbReference type="SAM" id="Phobius"/>
    </source>
</evidence>
<protein>
    <submittedName>
        <fullName evidence="2">Uncharacterized protein</fullName>
    </submittedName>
</protein>
<keyword evidence="1" id="KW-1133">Transmembrane helix</keyword>
<accession>A0A2T3Z202</accession>
<gene>
    <name evidence="2" type="ORF">M441DRAFT_239795</name>
</gene>
<evidence type="ECO:0000313" key="2">
    <source>
        <dbReference type="EMBL" id="PTB38842.1"/>
    </source>
</evidence>
<proteinExistence type="predicted"/>
<feature type="transmembrane region" description="Helical" evidence="1">
    <location>
        <begin position="12"/>
        <end position="36"/>
    </location>
</feature>
<organism evidence="2 3">
    <name type="scientific">Trichoderma asperellum (strain ATCC 204424 / CBS 433.97 / NBRC 101777)</name>
    <dbReference type="NCBI Taxonomy" id="1042311"/>
    <lineage>
        <taxon>Eukaryota</taxon>
        <taxon>Fungi</taxon>
        <taxon>Dikarya</taxon>
        <taxon>Ascomycota</taxon>
        <taxon>Pezizomycotina</taxon>
        <taxon>Sordariomycetes</taxon>
        <taxon>Hypocreomycetidae</taxon>
        <taxon>Hypocreales</taxon>
        <taxon>Hypocreaceae</taxon>
        <taxon>Trichoderma</taxon>
    </lineage>
</organism>
<reference evidence="2 3" key="1">
    <citation type="submission" date="2016-07" db="EMBL/GenBank/DDBJ databases">
        <title>Multiple horizontal gene transfer events from other fungi enriched the ability of initially mycotrophic Trichoderma (Ascomycota) to feed on dead plant biomass.</title>
        <authorList>
            <consortium name="DOE Joint Genome Institute"/>
            <person name="Aerts A."/>
            <person name="Atanasova L."/>
            <person name="Chenthamara K."/>
            <person name="Zhang J."/>
            <person name="Grujic M."/>
            <person name="Henrissat B."/>
            <person name="Kuo A."/>
            <person name="Salamov A."/>
            <person name="Lipzen A."/>
            <person name="Labutti K."/>
            <person name="Barry K."/>
            <person name="Miao Y."/>
            <person name="Rahimi M.J."/>
            <person name="Shen Q."/>
            <person name="Grigoriev I.V."/>
            <person name="Kubicek C.P."/>
            <person name="Druzhinina I.S."/>
        </authorList>
    </citation>
    <scope>NUCLEOTIDE SEQUENCE [LARGE SCALE GENOMIC DNA]</scope>
    <source>
        <strain evidence="2 3">CBS 433.97</strain>
    </source>
</reference>
<dbReference type="Proteomes" id="UP000240493">
    <property type="component" value="Unassembled WGS sequence"/>
</dbReference>
<dbReference type="EMBL" id="KZ679265">
    <property type="protein sequence ID" value="PTB38842.1"/>
    <property type="molecule type" value="Genomic_DNA"/>
</dbReference>
<keyword evidence="3" id="KW-1185">Reference proteome</keyword>
<evidence type="ECO:0000313" key="3">
    <source>
        <dbReference type="Proteomes" id="UP000240493"/>
    </source>
</evidence>
<keyword evidence="1" id="KW-0812">Transmembrane</keyword>
<dbReference type="AlphaFoldDB" id="A0A2T3Z202"/>